<dbReference type="InterPro" id="IPR029030">
    <property type="entry name" value="Caspase-like_dom_sf"/>
</dbReference>
<accession>A0ABP9D885</accession>
<organism evidence="3 4">
    <name type="scientific">Algivirga pacifica</name>
    <dbReference type="NCBI Taxonomy" id="1162670"/>
    <lineage>
        <taxon>Bacteria</taxon>
        <taxon>Pseudomonadati</taxon>
        <taxon>Bacteroidota</taxon>
        <taxon>Cytophagia</taxon>
        <taxon>Cytophagales</taxon>
        <taxon>Flammeovirgaceae</taxon>
        <taxon>Algivirga</taxon>
    </lineage>
</organism>
<keyword evidence="4" id="KW-1185">Reference proteome</keyword>
<dbReference type="PANTHER" id="PTHR48104">
    <property type="entry name" value="METACASPASE-4"/>
    <property type="match status" value="1"/>
</dbReference>
<dbReference type="Gene3D" id="3.40.50.1460">
    <property type="match status" value="1"/>
</dbReference>
<name>A0ABP9D885_9BACT</name>
<evidence type="ECO:0000313" key="3">
    <source>
        <dbReference type="EMBL" id="GAA4828218.1"/>
    </source>
</evidence>
<comment type="caution">
    <text evidence="3">The sequence shown here is derived from an EMBL/GenBank/DDBJ whole genome shotgun (WGS) entry which is preliminary data.</text>
</comment>
<keyword evidence="1" id="KW-0732">Signal</keyword>
<dbReference type="RefSeq" id="WP_345369982.1">
    <property type="nucleotide sequence ID" value="NZ_BAABJX010000020.1"/>
</dbReference>
<dbReference type="SUPFAM" id="SSF52129">
    <property type="entry name" value="Caspase-like"/>
    <property type="match status" value="1"/>
</dbReference>
<dbReference type="PANTHER" id="PTHR48104:SF30">
    <property type="entry name" value="METACASPASE-1"/>
    <property type="match status" value="1"/>
</dbReference>
<evidence type="ECO:0000256" key="1">
    <source>
        <dbReference type="SAM" id="SignalP"/>
    </source>
</evidence>
<dbReference type="EMBL" id="BAABJX010000020">
    <property type="protein sequence ID" value="GAA4828218.1"/>
    <property type="molecule type" value="Genomic_DNA"/>
</dbReference>
<dbReference type="Pfam" id="PF00656">
    <property type="entry name" value="Peptidase_C14"/>
    <property type="match status" value="1"/>
</dbReference>
<gene>
    <name evidence="3" type="ORF">GCM10023331_11520</name>
</gene>
<feature type="chain" id="PRO_5047010595" description="Peptidase C14 caspase domain-containing protein" evidence="1">
    <location>
        <begin position="24"/>
        <end position="731"/>
    </location>
</feature>
<feature type="signal peptide" evidence="1">
    <location>
        <begin position="1"/>
        <end position="23"/>
    </location>
</feature>
<reference evidence="4" key="1">
    <citation type="journal article" date="2019" name="Int. J. Syst. Evol. Microbiol.">
        <title>The Global Catalogue of Microorganisms (GCM) 10K type strain sequencing project: providing services to taxonomists for standard genome sequencing and annotation.</title>
        <authorList>
            <consortium name="The Broad Institute Genomics Platform"/>
            <consortium name="The Broad Institute Genome Sequencing Center for Infectious Disease"/>
            <person name="Wu L."/>
            <person name="Ma J."/>
        </authorList>
    </citation>
    <scope>NUCLEOTIDE SEQUENCE [LARGE SCALE GENOMIC DNA]</scope>
    <source>
        <strain evidence="4">JCM 18326</strain>
    </source>
</reference>
<dbReference type="InterPro" id="IPR011600">
    <property type="entry name" value="Pept_C14_caspase"/>
</dbReference>
<dbReference type="InterPro" id="IPR050452">
    <property type="entry name" value="Metacaspase"/>
</dbReference>
<proteinExistence type="predicted"/>
<evidence type="ECO:0000313" key="4">
    <source>
        <dbReference type="Proteomes" id="UP001500298"/>
    </source>
</evidence>
<sequence>MKTSLFLLTLLLFLLSPPHFIQAKGKKALLIGINEYRTPGTSGEWRNLEGAINDVEAIYSILTSKYGFQDNHIQKLITPKTTTKQALKAALKQLSEQTEQDDIIFIYYAGHGAQVRNSLFFESDQKHETIVPSDGNKGVNYYLLDTELNAYLHQIMDKGGRLTVIFDSCNSGSVSRSTLTHADFSPRVAPTYSVDLKMPFSKTRSLAERGALVISAAQDYEQAGEVFDPTTQQTRGAFTFALSYALLSSNNRESVLNLFKRVASILEYQTGPLQNPVLEANTDRLQKPLLDFGDAVKEYGIMVSVLKGDDPNHIILGGGYSIGLQPGSEISYIRPNGVSSKLIVTSDIGLVQAKAKVVHGPTVPTGTLLPVNSWNAQGNNILNLYLPPSSFSGQDLRSLFLTFSEAAKSGVKLDYDTRLSSPEILLNFNGNHWELSGQLGRHATLRKSFTAQELLQAMGSVGSLQQTLSVNIPYPKDLYDDLMTAFKEKANIRIVNTPSAAHYQVYGGVDYSGPQSLLAYTWTNIKYKGEGVLTRSALPLHSDWHVLNTEGNLATQMIEDAAKISNIISWLGLASPPDQDHFPYRLSLQNMATNEMLEKGNIYEGYSYRLVLHQDATLYPYWNKSNRFLYIFSISNQGDFHLIFPEISSTENTINRIGLDPATGRYKSIIDLNTPIQVHPPFGTDHLILLTSNRPITDLSVFNQRGFGSYRNIIENKWSIQQASFTSSSEQ</sequence>
<protein>
    <recommendedName>
        <fullName evidence="2">Peptidase C14 caspase domain-containing protein</fullName>
    </recommendedName>
</protein>
<evidence type="ECO:0000259" key="2">
    <source>
        <dbReference type="Pfam" id="PF00656"/>
    </source>
</evidence>
<dbReference type="Proteomes" id="UP001500298">
    <property type="component" value="Unassembled WGS sequence"/>
</dbReference>
<feature type="domain" description="Peptidase C14 caspase" evidence="2">
    <location>
        <begin position="26"/>
        <end position="281"/>
    </location>
</feature>